<proteinExistence type="predicted"/>
<dbReference type="Proteomes" id="UP001596958">
    <property type="component" value="Unassembled WGS sequence"/>
</dbReference>
<feature type="chain" id="PRO_5046596973" evidence="1">
    <location>
        <begin position="25"/>
        <end position="145"/>
    </location>
</feature>
<evidence type="ECO:0000313" key="3">
    <source>
        <dbReference type="Proteomes" id="UP001596958"/>
    </source>
</evidence>
<sequence length="145" mass="16570">MKKSVSFSSLLTICLFAFSNQLFAQINNAPFKQNMDVIARRTDTLVYKASAFVIQPNDKLDDLLKRLPNITIDNQGKLYAQQEKVQQLLVDGNEFFSDDPVSAAHVLRADKVDQIRIYWRWSDQSSFTGVEDNAKIKTINVILKK</sequence>
<keyword evidence="3" id="KW-1185">Reference proteome</keyword>
<gene>
    <name evidence="2" type="ORF">ACFQZS_02155</name>
</gene>
<feature type="signal peptide" evidence="1">
    <location>
        <begin position="1"/>
        <end position="24"/>
    </location>
</feature>
<dbReference type="RefSeq" id="WP_377096856.1">
    <property type="nucleotide sequence ID" value="NZ_JBHTHU010000001.1"/>
</dbReference>
<dbReference type="EMBL" id="JBHTHU010000001">
    <property type="protein sequence ID" value="MFD0748925.1"/>
    <property type="molecule type" value="Genomic_DNA"/>
</dbReference>
<organism evidence="2 3">
    <name type="scientific">Mucilaginibacter calamicampi</name>
    <dbReference type="NCBI Taxonomy" id="1302352"/>
    <lineage>
        <taxon>Bacteria</taxon>
        <taxon>Pseudomonadati</taxon>
        <taxon>Bacteroidota</taxon>
        <taxon>Sphingobacteriia</taxon>
        <taxon>Sphingobacteriales</taxon>
        <taxon>Sphingobacteriaceae</taxon>
        <taxon>Mucilaginibacter</taxon>
    </lineage>
</organism>
<evidence type="ECO:0000256" key="1">
    <source>
        <dbReference type="SAM" id="SignalP"/>
    </source>
</evidence>
<comment type="caution">
    <text evidence="2">The sequence shown here is derived from an EMBL/GenBank/DDBJ whole genome shotgun (WGS) entry which is preliminary data.</text>
</comment>
<evidence type="ECO:0000313" key="2">
    <source>
        <dbReference type="EMBL" id="MFD0748925.1"/>
    </source>
</evidence>
<keyword evidence="1" id="KW-0732">Signal</keyword>
<accession>A0ABW2YWL0</accession>
<name>A0ABW2YWL0_9SPHI</name>
<protein>
    <submittedName>
        <fullName evidence="2">Uncharacterized protein</fullName>
    </submittedName>
</protein>
<reference evidence="3" key="1">
    <citation type="journal article" date="2019" name="Int. J. Syst. Evol. Microbiol.">
        <title>The Global Catalogue of Microorganisms (GCM) 10K type strain sequencing project: providing services to taxonomists for standard genome sequencing and annotation.</title>
        <authorList>
            <consortium name="The Broad Institute Genomics Platform"/>
            <consortium name="The Broad Institute Genome Sequencing Center for Infectious Disease"/>
            <person name="Wu L."/>
            <person name="Ma J."/>
        </authorList>
    </citation>
    <scope>NUCLEOTIDE SEQUENCE [LARGE SCALE GENOMIC DNA]</scope>
    <source>
        <strain evidence="3">CCUG 63418</strain>
    </source>
</reference>